<dbReference type="InterPro" id="IPR027417">
    <property type="entry name" value="P-loop_NTPase"/>
</dbReference>
<feature type="binding site" evidence="9">
    <location>
        <begin position="177"/>
        <end position="181"/>
    </location>
    <ligand>
        <name>GTP</name>
        <dbReference type="ChEBI" id="CHEBI:37565"/>
    </ligand>
</feature>
<keyword evidence="1 9" id="KW-1003">Cell membrane</keyword>
<dbReference type="GO" id="GO:0005886">
    <property type="term" value="C:plasma membrane"/>
    <property type="evidence" value="ECO:0007669"/>
    <property type="project" value="UniProtKB-SubCell"/>
</dbReference>
<dbReference type="GO" id="GO:0006614">
    <property type="term" value="P:SRP-dependent cotranslational protein targeting to membrane"/>
    <property type="evidence" value="ECO:0007669"/>
    <property type="project" value="InterPro"/>
</dbReference>
<dbReference type="SUPFAM" id="SSF47364">
    <property type="entry name" value="Domain of the SRP/SRP receptor G-proteins"/>
    <property type="match status" value="1"/>
</dbReference>
<dbReference type="KEGG" id="npy:NPRO_04750"/>
<feature type="binding site" evidence="9">
    <location>
        <begin position="241"/>
        <end position="244"/>
    </location>
    <ligand>
        <name>GTP</name>
        <dbReference type="ChEBI" id="CHEBI:37565"/>
    </ligand>
</feature>
<dbReference type="GO" id="GO:0003924">
    <property type="term" value="F:GTPase activity"/>
    <property type="evidence" value="ECO:0007669"/>
    <property type="project" value="UniProtKB-UniRule"/>
</dbReference>
<evidence type="ECO:0000259" key="10">
    <source>
        <dbReference type="PROSITE" id="PS00300"/>
    </source>
</evidence>
<keyword evidence="6 9" id="KW-0472">Membrane</keyword>
<evidence type="ECO:0000256" key="3">
    <source>
        <dbReference type="ARBA" id="ARBA00022741"/>
    </source>
</evidence>
<dbReference type="Proteomes" id="UP000662873">
    <property type="component" value="Chromosome"/>
</dbReference>
<dbReference type="PANTHER" id="PTHR43134">
    <property type="entry name" value="SIGNAL RECOGNITION PARTICLE RECEPTOR SUBUNIT ALPHA"/>
    <property type="match status" value="1"/>
</dbReference>
<dbReference type="InterPro" id="IPR013822">
    <property type="entry name" value="Signal_recog_particl_SRP54_hlx"/>
</dbReference>
<keyword evidence="3 9" id="KW-0547">Nucleotide-binding</keyword>
<comment type="catalytic activity">
    <reaction evidence="8 9">
        <text>GTP + H2O = GDP + phosphate + H(+)</text>
        <dbReference type="Rhea" id="RHEA:19669"/>
        <dbReference type="ChEBI" id="CHEBI:15377"/>
        <dbReference type="ChEBI" id="CHEBI:15378"/>
        <dbReference type="ChEBI" id="CHEBI:37565"/>
        <dbReference type="ChEBI" id="CHEBI:43474"/>
        <dbReference type="ChEBI" id="CHEBI:58189"/>
        <dbReference type="EC" id="3.6.5.4"/>
    </reaction>
</comment>
<sequence>MFRKLMGTVDRLLGRGKVDEQFFEELEEALLQADTHLPTAQSILSELRKCVREERLEESEALKERLKQAIARRFSQVEKGLAVADEGPTVYLFVGVNGVGKTTTIGKLAHVLRRKGFSVLLAAGDTFRAAAIEQLEIWAKRTDSDIVRAVPNADPGAVVFDAITAAKSRGIDFVLADTAGRQHSKANLMGELAKIAIVTEKALGRPPDEVLLVLDANTGQNAIRQAEEFLKHAGVTGLVLTKLDGTSRGGALIGVYDRFKVPIKLIGVGERPEDLKDFSAEQFAENLF</sequence>
<comment type="subunit">
    <text evidence="9">Part of the signal recognition particle protein translocation system, which is composed of SRP and FtsY.</text>
</comment>
<dbReference type="PROSITE" id="PS00300">
    <property type="entry name" value="SRP54"/>
    <property type="match status" value="1"/>
</dbReference>
<gene>
    <name evidence="9" type="primary">ftsY</name>
    <name evidence="11" type="ORF">NPRO_04750</name>
</gene>
<dbReference type="InterPro" id="IPR000897">
    <property type="entry name" value="SRP54_GTPase_dom"/>
</dbReference>
<evidence type="ECO:0000256" key="4">
    <source>
        <dbReference type="ARBA" id="ARBA00022801"/>
    </source>
</evidence>
<comment type="similarity">
    <text evidence="9">Belongs to the GTP-binding SRP family. FtsY subfamily.</text>
</comment>
<name>A0A809R5P9_9BACT</name>
<evidence type="ECO:0000256" key="7">
    <source>
        <dbReference type="ARBA" id="ARBA00023170"/>
    </source>
</evidence>
<evidence type="ECO:0000256" key="5">
    <source>
        <dbReference type="ARBA" id="ARBA00023134"/>
    </source>
</evidence>
<comment type="function">
    <text evidence="9">Involved in targeting and insertion of nascent membrane proteins into the cytoplasmic membrane. Acts as a receptor for the complex formed by the signal recognition particle (SRP) and the ribosome-nascent chain (RNC).</text>
</comment>
<feature type="domain" description="SRP54-type proteins GTP-binding" evidence="10">
    <location>
        <begin position="262"/>
        <end position="275"/>
    </location>
</feature>
<protein>
    <recommendedName>
        <fullName evidence="9">Signal recognition particle receptor FtsY</fullName>
        <shortName evidence="9">SRP receptor</shortName>
        <ecNumber evidence="9">3.6.5.4</ecNumber>
    </recommendedName>
</protein>
<feature type="binding site" evidence="9">
    <location>
        <begin position="95"/>
        <end position="102"/>
    </location>
    <ligand>
        <name>GTP</name>
        <dbReference type="ChEBI" id="CHEBI:37565"/>
    </ligand>
</feature>
<evidence type="ECO:0000256" key="2">
    <source>
        <dbReference type="ARBA" id="ARBA00022490"/>
    </source>
</evidence>
<accession>A0A809R5P9</accession>
<dbReference type="HAMAP" id="MF_00920">
    <property type="entry name" value="FtsY"/>
    <property type="match status" value="1"/>
</dbReference>
<organism evidence="11 12">
    <name type="scientific">Candidatus Nitrosymbiomonas proteolyticus</name>
    <dbReference type="NCBI Taxonomy" id="2608984"/>
    <lineage>
        <taxon>Bacteria</taxon>
        <taxon>Bacillati</taxon>
        <taxon>Armatimonadota</taxon>
        <taxon>Armatimonadota incertae sedis</taxon>
        <taxon>Candidatus Nitrosymbiomonas</taxon>
    </lineage>
</organism>
<dbReference type="Gene3D" id="1.20.120.140">
    <property type="entry name" value="Signal recognition particle SRP54, nucleotide-binding domain"/>
    <property type="match status" value="1"/>
</dbReference>
<evidence type="ECO:0000313" key="11">
    <source>
        <dbReference type="EMBL" id="BBO22880.1"/>
    </source>
</evidence>
<dbReference type="SMART" id="SM00963">
    <property type="entry name" value="SRP54_N"/>
    <property type="match status" value="1"/>
</dbReference>
<evidence type="ECO:0000256" key="1">
    <source>
        <dbReference type="ARBA" id="ARBA00022475"/>
    </source>
</evidence>
<dbReference type="NCBIfam" id="TIGR00064">
    <property type="entry name" value="ftsY"/>
    <property type="match status" value="1"/>
</dbReference>
<evidence type="ECO:0000256" key="6">
    <source>
        <dbReference type="ARBA" id="ARBA00023136"/>
    </source>
</evidence>
<dbReference type="InterPro" id="IPR042101">
    <property type="entry name" value="SRP54_N_sf"/>
</dbReference>
<dbReference type="FunFam" id="3.40.50.300:FF:000053">
    <property type="entry name" value="Signal recognition particle receptor FtsY"/>
    <property type="match status" value="1"/>
</dbReference>
<evidence type="ECO:0000256" key="8">
    <source>
        <dbReference type="ARBA" id="ARBA00048027"/>
    </source>
</evidence>
<dbReference type="PANTHER" id="PTHR43134:SF1">
    <property type="entry name" value="SIGNAL RECOGNITION PARTICLE RECEPTOR SUBUNIT ALPHA"/>
    <property type="match status" value="1"/>
</dbReference>
<dbReference type="Gene3D" id="3.40.50.300">
    <property type="entry name" value="P-loop containing nucleotide triphosphate hydrolases"/>
    <property type="match status" value="1"/>
</dbReference>
<dbReference type="AlphaFoldDB" id="A0A809R5P9"/>
<evidence type="ECO:0000256" key="9">
    <source>
        <dbReference type="HAMAP-Rule" id="MF_00920"/>
    </source>
</evidence>
<dbReference type="Pfam" id="PF00448">
    <property type="entry name" value="SRP54"/>
    <property type="match status" value="1"/>
</dbReference>
<dbReference type="SMART" id="SM00382">
    <property type="entry name" value="AAA"/>
    <property type="match status" value="1"/>
</dbReference>
<dbReference type="EMBL" id="AP021858">
    <property type="protein sequence ID" value="BBO22880.1"/>
    <property type="molecule type" value="Genomic_DNA"/>
</dbReference>
<dbReference type="InterPro" id="IPR004390">
    <property type="entry name" value="SR_rcpt_FtsY"/>
</dbReference>
<dbReference type="GO" id="GO:0005737">
    <property type="term" value="C:cytoplasm"/>
    <property type="evidence" value="ECO:0007669"/>
    <property type="project" value="UniProtKB-SubCell"/>
</dbReference>
<dbReference type="SMART" id="SM00962">
    <property type="entry name" value="SRP54"/>
    <property type="match status" value="1"/>
</dbReference>
<keyword evidence="7 9" id="KW-0675">Receptor</keyword>
<dbReference type="CDD" id="cd17874">
    <property type="entry name" value="FtsY"/>
    <property type="match status" value="1"/>
</dbReference>
<keyword evidence="5 9" id="KW-0342">GTP-binding</keyword>
<dbReference type="EC" id="3.6.5.4" evidence="9"/>
<dbReference type="GO" id="GO:0005525">
    <property type="term" value="F:GTP binding"/>
    <property type="evidence" value="ECO:0007669"/>
    <property type="project" value="UniProtKB-UniRule"/>
</dbReference>
<keyword evidence="4 9" id="KW-0378">Hydrolase</keyword>
<dbReference type="SUPFAM" id="SSF52540">
    <property type="entry name" value="P-loop containing nucleoside triphosphate hydrolases"/>
    <property type="match status" value="1"/>
</dbReference>
<keyword evidence="2 9" id="KW-0963">Cytoplasm</keyword>
<dbReference type="InterPro" id="IPR036225">
    <property type="entry name" value="SRP/SRP_N"/>
</dbReference>
<dbReference type="InterPro" id="IPR003593">
    <property type="entry name" value="AAA+_ATPase"/>
</dbReference>
<dbReference type="GO" id="GO:0005047">
    <property type="term" value="F:signal recognition particle binding"/>
    <property type="evidence" value="ECO:0007669"/>
    <property type="project" value="TreeGrafter"/>
</dbReference>
<reference evidence="11" key="1">
    <citation type="journal article" name="DNA Res.">
        <title>The physiological potential of anammox bacteria as revealed by their core genome structure.</title>
        <authorList>
            <person name="Okubo T."/>
            <person name="Toyoda A."/>
            <person name="Fukuhara K."/>
            <person name="Uchiyama I."/>
            <person name="Harigaya Y."/>
            <person name="Kuroiwa M."/>
            <person name="Suzuki T."/>
            <person name="Murakami Y."/>
            <person name="Suwa Y."/>
            <person name="Takami H."/>
        </authorList>
    </citation>
    <scope>NUCLEOTIDE SEQUENCE</scope>
    <source>
        <strain evidence="11">317325-2</strain>
    </source>
</reference>
<proteinExistence type="inferred from homology"/>
<dbReference type="Pfam" id="PF02881">
    <property type="entry name" value="SRP54_N"/>
    <property type="match status" value="1"/>
</dbReference>
<evidence type="ECO:0000313" key="12">
    <source>
        <dbReference type="Proteomes" id="UP000662873"/>
    </source>
</evidence>
<comment type="subcellular location">
    <subcellularLocation>
        <location evidence="9">Cell membrane</location>
        <topology evidence="9">Peripheral membrane protein</topology>
        <orientation evidence="9">Cytoplasmic side</orientation>
    </subcellularLocation>
    <subcellularLocation>
        <location evidence="9">Cytoplasm</location>
    </subcellularLocation>
</comment>